<protein>
    <submittedName>
        <fullName evidence="2">Uncharacterized protein</fullName>
    </submittedName>
</protein>
<keyword evidence="1" id="KW-1133">Transmembrane helix</keyword>
<dbReference type="RefSeq" id="XP_068368714.1">
    <property type="nucleotide sequence ID" value="XM_068490999.1"/>
</dbReference>
<sequence length="354" mass="41393">MILKRYFYFIVPLFQYIDKNMKMKKGNLRKNSFSVEIETDISKFSWRFSTIFLFLLSILVIFAMYYFSAIMRSISNKIYDQKIGSCYSYSCNSSQSKLAILIPFYTKQISKFDDFLHHLSKNTKNTKFGNNTDLIIFPVFKSHENFKIEKIDGNEKIREIQQIVKKSKISSYFSDVKITSLDNIFTIRELFNKIFEDGLPILEPHCFIQFLSLNTHILNKKWIKILNKNSINATSQNFWMKGPTDFSFRPFSQYENIEISFFSLYALRSQCFSNLISMADDKMPTRRIEESLTRLLRSSAETRLSHMLAPRLIPATYAVNFGSSKIGLNEIKKSFPDAYFVEGSKVYDDSGSNE</sequence>
<dbReference type="GeneID" id="94825703"/>
<dbReference type="EMBL" id="MLAK01000217">
    <property type="protein sequence ID" value="OHT15578.1"/>
    <property type="molecule type" value="Genomic_DNA"/>
</dbReference>
<organism evidence="2 3">
    <name type="scientific">Tritrichomonas foetus</name>
    <dbReference type="NCBI Taxonomy" id="1144522"/>
    <lineage>
        <taxon>Eukaryota</taxon>
        <taxon>Metamonada</taxon>
        <taxon>Parabasalia</taxon>
        <taxon>Tritrichomonadida</taxon>
        <taxon>Tritrichomonadidae</taxon>
        <taxon>Tritrichomonas</taxon>
    </lineage>
</organism>
<dbReference type="Proteomes" id="UP000179807">
    <property type="component" value="Unassembled WGS sequence"/>
</dbReference>
<evidence type="ECO:0000313" key="2">
    <source>
        <dbReference type="EMBL" id="OHT15578.1"/>
    </source>
</evidence>
<dbReference type="VEuPathDB" id="TrichDB:TRFO_02938"/>
<name>A0A1J4KWN6_9EUKA</name>
<keyword evidence="1" id="KW-0812">Transmembrane</keyword>
<keyword evidence="3" id="KW-1185">Reference proteome</keyword>
<evidence type="ECO:0000256" key="1">
    <source>
        <dbReference type="SAM" id="Phobius"/>
    </source>
</evidence>
<evidence type="ECO:0000313" key="3">
    <source>
        <dbReference type="Proteomes" id="UP000179807"/>
    </source>
</evidence>
<feature type="transmembrane region" description="Helical" evidence="1">
    <location>
        <begin position="44"/>
        <end position="67"/>
    </location>
</feature>
<dbReference type="AlphaFoldDB" id="A0A1J4KWN6"/>
<comment type="caution">
    <text evidence="2">The sequence shown here is derived from an EMBL/GenBank/DDBJ whole genome shotgun (WGS) entry which is preliminary data.</text>
</comment>
<accession>A0A1J4KWN6</accession>
<keyword evidence="1" id="KW-0472">Membrane</keyword>
<gene>
    <name evidence="2" type="ORF">TRFO_02938</name>
</gene>
<proteinExistence type="predicted"/>
<reference evidence="2" key="1">
    <citation type="submission" date="2016-10" db="EMBL/GenBank/DDBJ databases">
        <authorList>
            <person name="Benchimol M."/>
            <person name="Almeida L.G."/>
            <person name="Vasconcelos A.T."/>
            <person name="Perreira-Neves A."/>
            <person name="Rosa I.A."/>
            <person name="Tasca T."/>
            <person name="Bogo M.R."/>
            <person name="de Souza W."/>
        </authorList>
    </citation>
    <scope>NUCLEOTIDE SEQUENCE [LARGE SCALE GENOMIC DNA]</scope>
    <source>
        <strain evidence="2">K</strain>
    </source>
</reference>